<gene>
    <name evidence="1" type="ORF">J1N35_037446</name>
</gene>
<proteinExistence type="predicted"/>
<dbReference type="AlphaFoldDB" id="A0A9D3UK15"/>
<reference evidence="1 2" key="1">
    <citation type="journal article" date="2021" name="Plant Biotechnol. J.">
        <title>Multi-omics assisted identification of the key and species-specific regulatory components of drought-tolerant mechanisms in Gossypium stocksii.</title>
        <authorList>
            <person name="Yu D."/>
            <person name="Ke L."/>
            <person name="Zhang D."/>
            <person name="Wu Y."/>
            <person name="Sun Y."/>
            <person name="Mei J."/>
            <person name="Sun J."/>
            <person name="Sun Y."/>
        </authorList>
    </citation>
    <scope>NUCLEOTIDE SEQUENCE [LARGE SCALE GENOMIC DNA]</scope>
    <source>
        <strain evidence="2">cv. E1</strain>
        <tissue evidence="1">Leaf</tissue>
    </source>
</reference>
<sequence>IGKGDFVRYCHMILLSANHDVQSSGLTNGTLRCLSIKVRTVKGGMNRGIGKKEN</sequence>
<protein>
    <submittedName>
        <fullName evidence="1">Uncharacterized protein</fullName>
    </submittedName>
</protein>
<name>A0A9D3UK15_9ROSI</name>
<comment type="caution">
    <text evidence="1">The sequence shown here is derived from an EMBL/GenBank/DDBJ whole genome shotgun (WGS) entry which is preliminary data.</text>
</comment>
<dbReference type="EMBL" id="JAIQCV010000011">
    <property type="protein sequence ID" value="KAH1046662.1"/>
    <property type="molecule type" value="Genomic_DNA"/>
</dbReference>
<accession>A0A9D3UK15</accession>
<dbReference type="Proteomes" id="UP000828251">
    <property type="component" value="Unassembled WGS sequence"/>
</dbReference>
<evidence type="ECO:0000313" key="1">
    <source>
        <dbReference type="EMBL" id="KAH1046662.1"/>
    </source>
</evidence>
<organism evidence="1 2">
    <name type="scientific">Gossypium stocksii</name>
    <dbReference type="NCBI Taxonomy" id="47602"/>
    <lineage>
        <taxon>Eukaryota</taxon>
        <taxon>Viridiplantae</taxon>
        <taxon>Streptophyta</taxon>
        <taxon>Embryophyta</taxon>
        <taxon>Tracheophyta</taxon>
        <taxon>Spermatophyta</taxon>
        <taxon>Magnoliopsida</taxon>
        <taxon>eudicotyledons</taxon>
        <taxon>Gunneridae</taxon>
        <taxon>Pentapetalae</taxon>
        <taxon>rosids</taxon>
        <taxon>malvids</taxon>
        <taxon>Malvales</taxon>
        <taxon>Malvaceae</taxon>
        <taxon>Malvoideae</taxon>
        <taxon>Gossypium</taxon>
    </lineage>
</organism>
<keyword evidence="2" id="KW-1185">Reference proteome</keyword>
<feature type="non-terminal residue" evidence="1">
    <location>
        <position position="1"/>
    </location>
</feature>
<evidence type="ECO:0000313" key="2">
    <source>
        <dbReference type="Proteomes" id="UP000828251"/>
    </source>
</evidence>